<dbReference type="Proteomes" id="UP000663828">
    <property type="component" value="Unassembled WGS sequence"/>
</dbReference>
<feature type="transmembrane region" description="Helical" evidence="5">
    <location>
        <begin position="143"/>
        <end position="165"/>
    </location>
</feature>
<dbReference type="AlphaFoldDB" id="A0A814WJA6"/>
<evidence type="ECO:0000259" key="6">
    <source>
        <dbReference type="PROSITE" id="PS50262"/>
    </source>
</evidence>
<evidence type="ECO:0000313" key="9">
    <source>
        <dbReference type="Proteomes" id="UP000663828"/>
    </source>
</evidence>
<feature type="transmembrane region" description="Helical" evidence="5">
    <location>
        <begin position="266"/>
        <end position="290"/>
    </location>
</feature>
<keyword evidence="4 5" id="KW-0472">Membrane</keyword>
<feature type="transmembrane region" description="Helical" evidence="5">
    <location>
        <begin position="63"/>
        <end position="84"/>
    </location>
</feature>
<evidence type="ECO:0000256" key="5">
    <source>
        <dbReference type="SAM" id="Phobius"/>
    </source>
</evidence>
<feature type="transmembrane region" description="Helical" evidence="5">
    <location>
        <begin position="237"/>
        <end position="260"/>
    </location>
</feature>
<organism evidence="8 9">
    <name type="scientific">Adineta ricciae</name>
    <name type="common">Rotifer</name>
    <dbReference type="NCBI Taxonomy" id="249248"/>
    <lineage>
        <taxon>Eukaryota</taxon>
        <taxon>Metazoa</taxon>
        <taxon>Spiralia</taxon>
        <taxon>Gnathifera</taxon>
        <taxon>Rotifera</taxon>
        <taxon>Eurotatoria</taxon>
        <taxon>Bdelloidea</taxon>
        <taxon>Adinetida</taxon>
        <taxon>Adinetidae</taxon>
        <taxon>Adineta</taxon>
    </lineage>
</organism>
<feature type="transmembrane region" description="Helical" evidence="5">
    <location>
        <begin position="96"/>
        <end position="122"/>
    </location>
</feature>
<comment type="caution">
    <text evidence="8">The sequence shown here is derived from an EMBL/GenBank/DDBJ whole genome shotgun (WGS) entry which is preliminary data.</text>
</comment>
<feature type="transmembrane region" description="Helical" evidence="5">
    <location>
        <begin position="31"/>
        <end position="51"/>
    </location>
</feature>
<keyword evidence="3 5" id="KW-1133">Transmembrane helix</keyword>
<evidence type="ECO:0000313" key="8">
    <source>
        <dbReference type="EMBL" id="CAF1203129.1"/>
    </source>
</evidence>
<dbReference type="InterPro" id="IPR017452">
    <property type="entry name" value="GPCR_Rhodpsn_7TM"/>
</dbReference>
<evidence type="ECO:0000313" key="7">
    <source>
        <dbReference type="EMBL" id="CAF0759801.1"/>
    </source>
</evidence>
<keyword evidence="2 5" id="KW-0812">Transmembrane</keyword>
<dbReference type="Gene3D" id="1.20.1070.10">
    <property type="entry name" value="Rhodopsin 7-helix transmembrane proteins"/>
    <property type="match status" value="1"/>
</dbReference>
<dbReference type="EMBL" id="CAJNOJ010000006">
    <property type="protein sequence ID" value="CAF0759801.1"/>
    <property type="molecule type" value="Genomic_DNA"/>
</dbReference>
<evidence type="ECO:0000256" key="4">
    <source>
        <dbReference type="ARBA" id="ARBA00023136"/>
    </source>
</evidence>
<protein>
    <recommendedName>
        <fullName evidence="6">G-protein coupled receptors family 1 profile domain-containing protein</fullName>
    </recommendedName>
</protein>
<dbReference type="GO" id="GO:0016020">
    <property type="term" value="C:membrane"/>
    <property type="evidence" value="ECO:0007669"/>
    <property type="project" value="UniProtKB-SubCell"/>
</dbReference>
<accession>A0A814WJA6</accession>
<gene>
    <name evidence="7" type="ORF">EDS130_LOCUS2751</name>
    <name evidence="8" type="ORF">XAT740_LOCUS23789</name>
</gene>
<dbReference type="EMBL" id="CAJNOR010001813">
    <property type="protein sequence ID" value="CAF1203129.1"/>
    <property type="molecule type" value="Genomic_DNA"/>
</dbReference>
<evidence type="ECO:0000256" key="1">
    <source>
        <dbReference type="ARBA" id="ARBA00004370"/>
    </source>
</evidence>
<proteinExistence type="predicted"/>
<feature type="transmembrane region" description="Helical" evidence="5">
    <location>
        <begin position="189"/>
        <end position="211"/>
    </location>
</feature>
<dbReference type="SUPFAM" id="SSF81321">
    <property type="entry name" value="Family A G protein-coupled receptor-like"/>
    <property type="match status" value="1"/>
</dbReference>
<keyword evidence="9" id="KW-1185">Reference proteome</keyword>
<name>A0A814WJA6_ADIRI</name>
<reference evidence="8" key="1">
    <citation type="submission" date="2021-02" db="EMBL/GenBank/DDBJ databases">
        <authorList>
            <person name="Nowell W R."/>
        </authorList>
    </citation>
    <scope>NUCLEOTIDE SEQUENCE</scope>
</reference>
<dbReference type="PROSITE" id="PS50262">
    <property type="entry name" value="G_PROTEIN_RECEP_F1_2"/>
    <property type="match status" value="1"/>
</dbReference>
<feature type="domain" description="G-protein coupled receptors family 1 profile" evidence="6">
    <location>
        <begin position="41"/>
        <end position="287"/>
    </location>
</feature>
<sequence length="325" mass="38097">MGLLAYSKNSTDECTFALLWNQSTLSSQQPLLYVCIIATFTHSLFWLQLLFFSSIRQKSMQWIYVYLATDILLVIRFFFLFIIHTLVIDCRPSEGWYLFICYFEATLDNYLNTLEVYILLALNICRHAQITRNKNVYETNARLLIVAHLAIYILPLVNLVGQILLNWAKLDAHSSDICDLRFSATSVQIYNLTVAFVLPISLNVFVIYRSAHHIQLTSRLRRGQCHISAREKYHRSLVIQFLVFYTIWLLLWAPNIILFQLQSKNIQIISICQLLNFIEITIDPIIIAGLDKRFYRVWKDVWKCLKDTFPLRVNLNLRQIGPYAN</sequence>
<comment type="subcellular location">
    <subcellularLocation>
        <location evidence="1">Membrane</location>
    </subcellularLocation>
</comment>
<evidence type="ECO:0000256" key="3">
    <source>
        <dbReference type="ARBA" id="ARBA00022989"/>
    </source>
</evidence>
<dbReference type="Proteomes" id="UP000663852">
    <property type="component" value="Unassembled WGS sequence"/>
</dbReference>
<evidence type="ECO:0000256" key="2">
    <source>
        <dbReference type="ARBA" id="ARBA00022692"/>
    </source>
</evidence>